<gene>
    <name evidence="9 12" type="primary">tyrS</name>
    <name evidence="12" type="ORF">QQA45_03245</name>
</gene>
<keyword evidence="2 9" id="KW-0436">Ligase</keyword>
<feature type="short sequence motif" description="'KMSKS' region" evidence="9">
    <location>
        <begin position="236"/>
        <end position="240"/>
    </location>
</feature>
<dbReference type="HAMAP" id="MF_02007">
    <property type="entry name" value="Tyr_tRNA_synth_type2"/>
    <property type="match status" value="1"/>
</dbReference>
<organism evidence="12 13">
    <name type="scientific">Sneathia sanguinegens</name>
    <dbReference type="NCBI Taxonomy" id="40543"/>
    <lineage>
        <taxon>Bacteria</taxon>
        <taxon>Fusobacteriati</taxon>
        <taxon>Fusobacteriota</taxon>
        <taxon>Fusobacteriia</taxon>
        <taxon>Fusobacteriales</taxon>
        <taxon>Leptotrichiaceae</taxon>
        <taxon>Sneathia</taxon>
    </lineage>
</organism>
<accession>A0ABT7HJ27</accession>
<dbReference type="EMBL" id="JASSPP010000004">
    <property type="protein sequence ID" value="MDK9580531.1"/>
    <property type="molecule type" value="Genomic_DNA"/>
</dbReference>
<evidence type="ECO:0000256" key="2">
    <source>
        <dbReference type="ARBA" id="ARBA00022598"/>
    </source>
</evidence>
<evidence type="ECO:0000256" key="8">
    <source>
        <dbReference type="ARBA" id="ARBA00048248"/>
    </source>
</evidence>
<dbReference type="GO" id="GO:0004831">
    <property type="term" value="F:tyrosine-tRNA ligase activity"/>
    <property type="evidence" value="ECO:0007669"/>
    <property type="project" value="UniProtKB-EC"/>
</dbReference>
<dbReference type="Gene3D" id="3.40.50.620">
    <property type="entry name" value="HUPs"/>
    <property type="match status" value="1"/>
</dbReference>
<keyword evidence="7 9" id="KW-0030">Aminoacyl-tRNA synthetase</keyword>
<dbReference type="NCBIfam" id="TIGR00234">
    <property type="entry name" value="tyrS"/>
    <property type="match status" value="1"/>
</dbReference>
<dbReference type="PANTHER" id="PTHR11766:SF1">
    <property type="entry name" value="TYROSINE--TRNA LIGASE"/>
    <property type="match status" value="1"/>
</dbReference>
<keyword evidence="6 9" id="KW-0648">Protein biosynthesis</keyword>
<dbReference type="InterPro" id="IPR014729">
    <property type="entry name" value="Rossmann-like_a/b/a_fold"/>
</dbReference>
<evidence type="ECO:0000256" key="6">
    <source>
        <dbReference type="ARBA" id="ARBA00022917"/>
    </source>
</evidence>
<dbReference type="Pfam" id="PF00579">
    <property type="entry name" value="tRNA-synt_1b"/>
    <property type="match status" value="1"/>
</dbReference>
<evidence type="ECO:0000313" key="12">
    <source>
        <dbReference type="EMBL" id="MDK9580531.1"/>
    </source>
</evidence>
<name>A0ABT7HJ27_9FUSO</name>
<feature type="domain" description="Tyrosine--tRNA ligase SYY-like C-terminal" evidence="11">
    <location>
        <begin position="330"/>
        <end position="397"/>
    </location>
</feature>
<dbReference type="SUPFAM" id="SSF52374">
    <property type="entry name" value="Nucleotidylyl transferase"/>
    <property type="match status" value="1"/>
</dbReference>
<evidence type="ECO:0000256" key="9">
    <source>
        <dbReference type="HAMAP-Rule" id="MF_02007"/>
    </source>
</evidence>
<comment type="function">
    <text evidence="9">Catalyzes the attachment of tyrosine to tRNA(Tyr) in a two-step reaction: tyrosine is first activated by ATP to form Tyr-AMP and then transferred to the acceptor end of tRNA(Tyr).</text>
</comment>
<dbReference type="Proteomes" id="UP001225134">
    <property type="component" value="Unassembled WGS sequence"/>
</dbReference>
<dbReference type="PRINTS" id="PR01040">
    <property type="entry name" value="TRNASYNTHTYR"/>
</dbReference>
<evidence type="ECO:0000313" key="13">
    <source>
        <dbReference type="Proteomes" id="UP001225134"/>
    </source>
</evidence>
<keyword evidence="13" id="KW-1185">Reference proteome</keyword>
<dbReference type="PROSITE" id="PS50889">
    <property type="entry name" value="S4"/>
    <property type="match status" value="1"/>
</dbReference>
<feature type="binding site" evidence="9">
    <location>
        <position position="239"/>
    </location>
    <ligand>
        <name>ATP</name>
        <dbReference type="ChEBI" id="CHEBI:30616"/>
    </ligand>
</feature>
<dbReference type="InterPro" id="IPR036986">
    <property type="entry name" value="S4_RNA-bd_sf"/>
</dbReference>
<evidence type="ECO:0000256" key="5">
    <source>
        <dbReference type="ARBA" id="ARBA00022884"/>
    </source>
</evidence>
<evidence type="ECO:0000256" key="3">
    <source>
        <dbReference type="ARBA" id="ARBA00022741"/>
    </source>
</evidence>
<dbReference type="InterPro" id="IPR002305">
    <property type="entry name" value="aa-tRNA-synth_Ic"/>
</dbReference>
<reference evidence="12 13" key="1">
    <citation type="submission" date="2023-06" db="EMBL/GenBank/DDBJ databases">
        <title>Antibody response to the Sneathia vaginalis cytopathogenic toxin A during pregnancy.</title>
        <authorList>
            <person name="Mccoy Z.T."/>
            <person name="Serrano M.G."/>
            <person name="Spaine K."/>
            <person name="Edwards D.J."/>
            <person name="Buck G.A."/>
            <person name="Jefferson K."/>
        </authorList>
    </citation>
    <scope>NUCLEOTIDE SEQUENCE [LARGE SCALE GENOMIC DNA]</scope>
    <source>
        <strain evidence="12 13">CCUG 42621</strain>
    </source>
</reference>
<dbReference type="EC" id="6.1.1.1" evidence="9"/>
<keyword evidence="5 10" id="KW-0694">RNA-binding</keyword>
<evidence type="ECO:0000256" key="4">
    <source>
        <dbReference type="ARBA" id="ARBA00022840"/>
    </source>
</evidence>
<dbReference type="RefSeq" id="WP_277285001.1">
    <property type="nucleotide sequence ID" value="NZ_CAMPUK010000003.1"/>
</dbReference>
<dbReference type="InterPro" id="IPR002307">
    <property type="entry name" value="Tyr-tRNA-ligase"/>
</dbReference>
<evidence type="ECO:0000256" key="7">
    <source>
        <dbReference type="ARBA" id="ARBA00023146"/>
    </source>
</evidence>
<comment type="caution">
    <text evidence="12">The sequence shown here is derived from an EMBL/GenBank/DDBJ whole genome shotgun (WGS) entry which is preliminary data.</text>
</comment>
<dbReference type="InterPro" id="IPR054608">
    <property type="entry name" value="SYY-like_C"/>
</dbReference>
<comment type="similarity">
    <text evidence="9">Belongs to the class-I aminoacyl-tRNA synthetase family. TyrS type 2 subfamily.</text>
</comment>
<dbReference type="PANTHER" id="PTHR11766">
    <property type="entry name" value="TYROSYL-TRNA SYNTHETASE"/>
    <property type="match status" value="1"/>
</dbReference>
<dbReference type="Gene3D" id="1.10.240.10">
    <property type="entry name" value="Tyrosyl-Transfer RNA Synthetase"/>
    <property type="match status" value="1"/>
</dbReference>
<dbReference type="InterPro" id="IPR024108">
    <property type="entry name" value="Tyr-tRNA-ligase_bac_2"/>
</dbReference>
<keyword evidence="4 9" id="KW-0067">ATP-binding</keyword>
<protein>
    <recommendedName>
        <fullName evidence="9">Tyrosine--tRNA ligase</fullName>
        <ecNumber evidence="9">6.1.1.1</ecNumber>
    </recommendedName>
    <alternativeName>
        <fullName evidence="9">Tyrosyl-tRNA synthetase</fullName>
        <shortName evidence="9">TyrRS</shortName>
    </alternativeName>
</protein>
<keyword evidence="1 9" id="KW-0963">Cytoplasm</keyword>
<proteinExistence type="inferred from homology"/>
<dbReference type="CDD" id="cd00165">
    <property type="entry name" value="S4"/>
    <property type="match status" value="1"/>
</dbReference>
<dbReference type="SUPFAM" id="SSF55174">
    <property type="entry name" value="Alpha-L RNA-binding motif"/>
    <property type="match status" value="1"/>
</dbReference>
<keyword evidence="3 9" id="KW-0547">Nucleotide-binding</keyword>
<evidence type="ECO:0000259" key="11">
    <source>
        <dbReference type="Pfam" id="PF22421"/>
    </source>
</evidence>
<dbReference type="Pfam" id="PF22421">
    <property type="entry name" value="SYY_C-terminal"/>
    <property type="match status" value="1"/>
</dbReference>
<dbReference type="Gene3D" id="3.10.290.10">
    <property type="entry name" value="RNA-binding S4 domain"/>
    <property type="match status" value="1"/>
</dbReference>
<sequence length="406" mass="46901">MTEVEIKNEVERQFNILKRGCEELINEEEFKKKLERSIRTGKGLKVKFGIDPTGSDLHLGHAVPIRKLKQFQDLGHEPIFLIGTFTARIGDPTGKSETRKMLSMEQIEKNIKTYMDQISLILDVNKMTVKYNHEWLETLDLTTILNLLSKFTVSQMISREDFAKRLKENKPVSLIEFMYPILQSYDSVHLEADVELGATEQKFNILRGRDLLKDFNKEPQVCMLMPILVGLDGVEKMSKSLNNYIGITDTPNDMFGKIMSISDELMYVYYEQLTEIPMQEIERIKKEVHPMEAKKRLGEELVKIYYSEEAAKSAREYFENLFSKKNLNVELPEIIISEQEVDIIDLLVNKLSFCKSTSEARRLIEQGAVKINDVAIVDIKANIKIIQDMVVKAGKKKIIRIKKENN</sequence>
<dbReference type="InterPro" id="IPR024088">
    <property type="entry name" value="Tyr-tRNA-ligase_bac-type"/>
</dbReference>
<evidence type="ECO:0000256" key="1">
    <source>
        <dbReference type="ARBA" id="ARBA00022490"/>
    </source>
</evidence>
<comment type="catalytic activity">
    <reaction evidence="8 9">
        <text>tRNA(Tyr) + L-tyrosine + ATP = L-tyrosyl-tRNA(Tyr) + AMP + diphosphate + H(+)</text>
        <dbReference type="Rhea" id="RHEA:10220"/>
        <dbReference type="Rhea" id="RHEA-COMP:9706"/>
        <dbReference type="Rhea" id="RHEA-COMP:9707"/>
        <dbReference type="ChEBI" id="CHEBI:15378"/>
        <dbReference type="ChEBI" id="CHEBI:30616"/>
        <dbReference type="ChEBI" id="CHEBI:33019"/>
        <dbReference type="ChEBI" id="CHEBI:58315"/>
        <dbReference type="ChEBI" id="CHEBI:78442"/>
        <dbReference type="ChEBI" id="CHEBI:78536"/>
        <dbReference type="ChEBI" id="CHEBI:456215"/>
        <dbReference type="EC" id="6.1.1.1"/>
    </reaction>
</comment>
<feature type="short sequence motif" description="'HIGH' region" evidence="9">
    <location>
        <begin position="52"/>
        <end position="61"/>
    </location>
</feature>
<evidence type="ECO:0000256" key="10">
    <source>
        <dbReference type="PROSITE-ProRule" id="PRU00182"/>
    </source>
</evidence>
<comment type="subcellular location">
    <subcellularLocation>
        <location evidence="9">Cytoplasm</location>
    </subcellularLocation>
</comment>
<dbReference type="CDD" id="cd00805">
    <property type="entry name" value="TyrRS_core"/>
    <property type="match status" value="1"/>
</dbReference>
<comment type="subunit">
    <text evidence="9">Homodimer.</text>
</comment>